<feature type="transmembrane region" description="Helical" evidence="1">
    <location>
        <begin position="44"/>
        <end position="62"/>
    </location>
</feature>
<organism evidence="2 3">
    <name type="scientific">Demequina capsici</name>
    <dbReference type="NCBI Taxonomy" id="3075620"/>
    <lineage>
        <taxon>Bacteria</taxon>
        <taxon>Bacillati</taxon>
        <taxon>Actinomycetota</taxon>
        <taxon>Actinomycetes</taxon>
        <taxon>Micrococcales</taxon>
        <taxon>Demequinaceae</taxon>
        <taxon>Demequina</taxon>
    </lineage>
</organism>
<evidence type="ECO:0000313" key="3">
    <source>
        <dbReference type="Proteomes" id="UP001304125"/>
    </source>
</evidence>
<accession>A0AA96J7J8</accession>
<reference evidence="2 3" key="1">
    <citation type="submission" date="2023-09" db="EMBL/GenBank/DDBJ databases">
        <title>Demequina sp. a novel bacteria isolated from Capsicum annuum.</title>
        <authorList>
            <person name="Humaira Z."/>
            <person name="Lee J."/>
            <person name="Cho D."/>
        </authorList>
    </citation>
    <scope>NUCLEOTIDE SEQUENCE [LARGE SCALE GENOMIC DNA]</scope>
    <source>
        <strain evidence="2 3">OYTSA14</strain>
    </source>
</reference>
<sequence>MSEGRDAFKDLHAVAGQVFDTTNLRANPDPVEARIARYRTGRTVLASFAGVAVVGAIAVGAMQRLGPAENAPATTPSSTPDATVTQAAVDPNCVPLTIVPGKAAPELGDAGLGWTDQDSLTCSRRSQEFLDHPDTVAINTVDDTMVEAYYRTSIDDLGVYADLGPDFVVPDPDPSWPENTVIMIDAHTREVLSVYVLPGYATPEPSLLGWVDWMTQRLTDPLQDAYAPAGFHVVTEGYGNTQVDDLVMPRTYGTDQYDQHLSDPSVDEGPWVDIRLAPLPDNYAAQQPLPDGMTLVDSDVYVTGSRVIDTGTGTFTVDIPVGDTAFLRVDGSDLDTIYMFIDAIITAEQG</sequence>
<protein>
    <submittedName>
        <fullName evidence="2">Uncharacterized protein</fullName>
    </submittedName>
</protein>
<evidence type="ECO:0000313" key="2">
    <source>
        <dbReference type="EMBL" id="WNM24435.1"/>
    </source>
</evidence>
<keyword evidence="1" id="KW-0472">Membrane</keyword>
<keyword evidence="1" id="KW-1133">Transmembrane helix</keyword>
<dbReference type="EMBL" id="CP134879">
    <property type="protein sequence ID" value="WNM24435.1"/>
    <property type="molecule type" value="Genomic_DNA"/>
</dbReference>
<gene>
    <name evidence="2" type="ORF">RN606_13885</name>
</gene>
<proteinExistence type="predicted"/>
<name>A0AA96J7J8_9MICO</name>
<dbReference type="Proteomes" id="UP001304125">
    <property type="component" value="Chromosome"/>
</dbReference>
<evidence type="ECO:0000256" key="1">
    <source>
        <dbReference type="SAM" id="Phobius"/>
    </source>
</evidence>
<dbReference type="AlphaFoldDB" id="A0AA96J7J8"/>
<keyword evidence="1" id="KW-0812">Transmembrane</keyword>
<keyword evidence="3" id="KW-1185">Reference proteome</keyword>
<dbReference type="RefSeq" id="WP_313498168.1">
    <property type="nucleotide sequence ID" value="NZ_CP134879.1"/>
</dbReference>